<accession>A0A1Y1LBX6</accession>
<dbReference type="EMBL" id="GEZM01061539">
    <property type="protein sequence ID" value="JAV70394.1"/>
    <property type="molecule type" value="Transcribed_RNA"/>
</dbReference>
<dbReference type="EMBL" id="GEZM01061538">
    <property type="protein sequence ID" value="JAV70398.1"/>
    <property type="molecule type" value="Transcribed_RNA"/>
</dbReference>
<protein>
    <submittedName>
        <fullName evidence="1">Uncharacterized protein</fullName>
    </submittedName>
</protein>
<dbReference type="AlphaFoldDB" id="A0A1Y1LBX6"/>
<evidence type="ECO:0000313" key="1">
    <source>
        <dbReference type="EMBL" id="JAV70398.1"/>
    </source>
</evidence>
<organism evidence="1">
    <name type="scientific">Photinus pyralis</name>
    <name type="common">Common eastern firefly</name>
    <name type="synonym">Lampyris pyralis</name>
    <dbReference type="NCBI Taxonomy" id="7054"/>
    <lineage>
        <taxon>Eukaryota</taxon>
        <taxon>Metazoa</taxon>
        <taxon>Ecdysozoa</taxon>
        <taxon>Arthropoda</taxon>
        <taxon>Hexapoda</taxon>
        <taxon>Insecta</taxon>
        <taxon>Pterygota</taxon>
        <taxon>Neoptera</taxon>
        <taxon>Endopterygota</taxon>
        <taxon>Coleoptera</taxon>
        <taxon>Polyphaga</taxon>
        <taxon>Elateriformia</taxon>
        <taxon>Elateroidea</taxon>
        <taxon>Lampyridae</taxon>
        <taxon>Lampyrinae</taxon>
        <taxon>Photinus</taxon>
    </lineage>
</organism>
<dbReference type="EMBL" id="GEZM01061537">
    <property type="protein sequence ID" value="JAV70399.1"/>
    <property type="molecule type" value="Transcribed_RNA"/>
</dbReference>
<reference evidence="1" key="1">
    <citation type="journal article" date="2016" name="Sci. Rep.">
        <title>Molecular characterization of firefly nuptial gifts: a multi-omics approach sheds light on postcopulatory sexual selection.</title>
        <authorList>
            <person name="Al-Wathiqui N."/>
            <person name="Fallon T.R."/>
            <person name="South A."/>
            <person name="Weng J.K."/>
            <person name="Lewis S.M."/>
        </authorList>
    </citation>
    <scope>NUCLEOTIDE SEQUENCE</scope>
</reference>
<name>A0A1Y1LBX6_PHOPY</name>
<sequence length="111" mass="12230">MEISTEILTAVLNRRRDFGPYSKAAPHVSARPREGIFARLHISCDALTSMCTQYVHKNPTKSVPMDPPSKPAFLKATGIAKIPVPSELLSKWIRAPTVEFGCSTFLFSKGL</sequence>
<proteinExistence type="predicted"/>